<evidence type="ECO:0000256" key="11">
    <source>
        <dbReference type="RuleBase" id="RU000304"/>
    </source>
</evidence>
<name>A0A1X2HD26_SYNRA</name>
<evidence type="ECO:0000259" key="13">
    <source>
        <dbReference type="PROSITE" id="PS50011"/>
    </source>
</evidence>
<dbReference type="GO" id="GO:0005737">
    <property type="term" value="C:cytoplasm"/>
    <property type="evidence" value="ECO:0007669"/>
    <property type="project" value="TreeGrafter"/>
</dbReference>
<evidence type="ECO:0000256" key="2">
    <source>
        <dbReference type="ARBA" id="ARBA00012513"/>
    </source>
</evidence>
<feature type="binding site" evidence="10">
    <location>
        <position position="203"/>
    </location>
    <ligand>
        <name>ATP</name>
        <dbReference type="ChEBI" id="CHEBI:30616"/>
    </ligand>
</feature>
<evidence type="ECO:0000256" key="7">
    <source>
        <dbReference type="ARBA" id="ARBA00022840"/>
    </source>
</evidence>
<dbReference type="STRING" id="13706.A0A1X2HD26"/>
<feature type="compositionally biased region" description="Pro residues" evidence="12">
    <location>
        <begin position="107"/>
        <end position="122"/>
    </location>
</feature>
<dbReference type="PANTHER" id="PTHR48012">
    <property type="entry name" value="STERILE20-LIKE KINASE, ISOFORM B-RELATED"/>
    <property type="match status" value="1"/>
</dbReference>
<gene>
    <name evidence="14" type="ORF">BCR43DRAFT_492136</name>
</gene>
<feature type="compositionally biased region" description="Polar residues" evidence="12">
    <location>
        <begin position="39"/>
        <end position="48"/>
    </location>
</feature>
<evidence type="ECO:0000256" key="6">
    <source>
        <dbReference type="ARBA" id="ARBA00022777"/>
    </source>
</evidence>
<dbReference type="SUPFAM" id="SSF56112">
    <property type="entry name" value="Protein kinase-like (PK-like)"/>
    <property type="match status" value="1"/>
</dbReference>
<evidence type="ECO:0000256" key="1">
    <source>
        <dbReference type="ARBA" id="ARBA00008874"/>
    </source>
</evidence>
<evidence type="ECO:0000256" key="5">
    <source>
        <dbReference type="ARBA" id="ARBA00022741"/>
    </source>
</evidence>
<comment type="catalytic activity">
    <reaction evidence="8">
        <text>L-threonyl-[protein] + ATP = O-phospho-L-threonyl-[protein] + ADP + H(+)</text>
        <dbReference type="Rhea" id="RHEA:46608"/>
        <dbReference type="Rhea" id="RHEA-COMP:11060"/>
        <dbReference type="Rhea" id="RHEA-COMP:11605"/>
        <dbReference type="ChEBI" id="CHEBI:15378"/>
        <dbReference type="ChEBI" id="CHEBI:30013"/>
        <dbReference type="ChEBI" id="CHEBI:30616"/>
        <dbReference type="ChEBI" id="CHEBI:61977"/>
        <dbReference type="ChEBI" id="CHEBI:456216"/>
        <dbReference type="EC" id="2.7.11.1"/>
    </reaction>
</comment>
<dbReference type="Gene3D" id="1.10.510.10">
    <property type="entry name" value="Transferase(Phosphotransferase) domain 1"/>
    <property type="match status" value="1"/>
</dbReference>
<evidence type="ECO:0000256" key="9">
    <source>
        <dbReference type="ARBA" id="ARBA00048679"/>
    </source>
</evidence>
<evidence type="ECO:0000313" key="15">
    <source>
        <dbReference type="Proteomes" id="UP000242180"/>
    </source>
</evidence>
<dbReference type="InParanoid" id="A0A1X2HD26"/>
<dbReference type="InterPro" id="IPR011009">
    <property type="entry name" value="Kinase-like_dom_sf"/>
</dbReference>
<dbReference type="SMART" id="SM00220">
    <property type="entry name" value="S_TKc"/>
    <property type="match status" value="1"/>
</dbReference>
<evidence type="ECO:0000256" key="8">
    <source>
        <dbReference type="ARBA" id="ARBA00047899"/>
    </source>
</evidence>
<comment type="caution">
    <text evidence="14">The sequence shown here is derived from an EMBL/GenBank/DDBJ whole genome shotgun (WGS) entry which is preliminary data.</text>
</comment>
<keyword evidence="7 10" id="KW-0067">ATP-binding</keyword>
<comment type="similarity">
    <text evidence="1">Belongs to the protein kinase superfamily. STE Ser/Thr protein kinase family. STE20 subfamily.</text>
</comment>
<dbReference type="EMBL" id="MCGN01000005">
    <property type="protein sequence ID" value="ORY96704.1"/>
    <property type="molecule type" value="Genomic_DNA"/>
</dbReference>
<dbReference type="EC" id="2.7.11.1" evidence="2"/>
<reference evidence="14 15" key="1">
    <citation type="submission" date="2016-07" db="EMBL/GenBank/DDBJ databases">
        <title>Pervasive Adenine N6-methylation of Active Genes in Fungi.</title>
        <authorList>
            <consortium name="DOE Joint Genome Institute"/>
            <person name="Mondo S.J."/>
            <person name="Dannebaum R.O."/>
            <person name="Kuo R.C."/>
            <person name="Labutti K."/>
            <person name="Haridas S."/>
            <person name="Kuo A."/>
            <person name="Salamov A."/>
            <person name="Ahrendt S.R."/>
            <person name="Lipzen A."/>
            <person name="Sullivan W."/>
            <person name="Andreopoulos W.B."/>
            <person name="Clum A."/>
            <person name="Lindquist E."/>
            <person name="Daum C."/>
            <person name="Ramamoorthy G.K."/>
            <person name="Gryganskyi A."/>
            <person name="Culley D."/>
            <person name="Magnuson J.K."/>
            <person name="James T.Y."/>
            <person name="O'Malley M.A."/>
            <person name="Stajich J.E."/>
            <person name="Spatafora J.W."/>
            <person name="Visel A."/>
            <person name="Grigoriev I.V."/>
        </authorList>
    </citation>
    <scope>NUCLEOTIDE SEQUENCE [LARGE SCALE GENOMIC DNA]</scope>
    <source>
        <strain evidence="14 15">NRRL 2496</strain>
    </source>
</reference>
<proteinExistence type="inferred from homology"/>
<evidence type="ECO:0000256" key="12">
    <source>
        <dbReference type="SAM" id="MobiDB-lite"/>
    </source>
</evidence>
<dbReference type="InterPro" id="IPR017441">
    <property type="entry name" value="Protein_kinase_ATP_BS"/>
</dbReference>
<evidence type="ECO:0000256" key="4">
    <source>
        <dbReference type="ARBA" id="ARBA00022679"/>
    </source>
</evidence>
<sequence length="464" mass="51469">MSPATTPPPPISTAASRQRQTMVCSPSPISPGLSRHRQSTMSSPSLPSVKTPPPASRLTVPIPFNAARHTTASQLKVREPYKSPQNEKCRWKSPGHFVSIPEIARPNPLPPQAPSPSPPPMSPKRWLPVGPSPDILPLPPVQRTPKAHAVFDAKVRKVLPRQKILDMNPRDMYAGMERVGSGANGAVIAATTTTAAKRQVAIKRCYIEDHDVHHHTYILRELRIMGTLTHANLIALSEACLWGDYLWMAMELMTCSVFGLLYNVSVGLPESYAIRIASDCLEGLIFLHSKNYMHRDVKCENILLNRHGRVKLADFGLATPLNRTNAARLGTAKWMAPEVVSEEPYTENVDIWSLAITMIEMMDRVPPLYYLDGNKEIFAEILYGHPPNFNFTKPSPGMATLVRWMLDTDSESRPGAKMVLNRIKEQVASGALQCARMAELGALVQEVFPDQKRSSSQKMLQSPQ</sequence>
<dbReference type="InterPro" id="IPR050629">
    <property type="entry name" value="STE20/SPS1-PAK"/>
</dbReference>
<dbReference type="OrthoDB" id="4062651at2759"/>
<protein>
    <recommendedName>
        <fullName evidence="2">non-specific serine/threonine protein kinase</fullName>
        <ecNumber evidence="2">2.7.11.1</ecNumber>
    </recommendedName>
</protein>
<comment type="catalytic activity">
    <reaction evidence="9">
        <text>L-seryl-[protein] + ATP = O-phospho-L-seryl-[protein] + ADP + H(+)</text>
        <dbReference type="Rhea" id="RHEA:17989"/>
        <dbReference type="Rhea" id="RHEA-COMP:9863"/>
        <dbReference type="Rhea" id="RHEA-COMP:11604"/>
        <dbReference type="ChEBI" id="CHEBI:15378"/>
        <dbReference type="ChEBI" id="CHEBI:29999"/>
        <dbReference type="ChEBI" id="CHEBI:30616"/>
        <dbReference type="ChEBI" id="CHEBI:83421"/>
        <dbReference type="ChEBI" id="CHEBI:456216"/>
        <dbReference type="EC" id="2.7.11.1"/>
    </reaction>
</comment>
<keyword evidence="15" id="KW-1185">Reference proteome</keyword>
<feature type="domain" description="Protein kinase" evidence="13">
    <location>
        <begin position="173"/>
        <end position="427"/>
    </location>
</feature>
<dbReference type="PANTHER" id="PTHR48012:SF10">
    <property type="entry name" value="FI20177P1"/>
    <property type="match status" value="1"/>
</dbReference>
<dbReference type="InterPro" id="IPR008271">
    <property type="entry name" value="Ser/Thr_kinase_AS"/>
</dbReference>
<dbReference type="OMA" id="AITTIEM"/>
<dbReference type="GO" id="GO:0005524">
    <property type="term" value="F:ATP binding"/>
    <property type="evidence" value="ECO:0007669"/>
    <property type="project" value="UniProtKB-UniRule"/>
</dbReference>
<dbReference type="PROSITE" id="PS00107">
    <property type="entry name" value="PROTEIN_KINASE_ATP"/>
    <property type="match status" value="1"/>
</dbReference>
<feature type="compositionally biased region" description="Pro residues" evidence="12">
    <location>
        <begin position="1"/>
        <end position="11"/>
    </location>
</feature>
<keyword evidence="5 10" id="KW-0547">Nucleotide-binding</keyword>
<dbReference type="PROSITE" id="PS50011">
    <property type="entry name" value="PROTEIN_KINASE_DOM"/>
    <property type="match status" value="1"/>
</dbReference>
<dbReference type="AlphaFoldDB" id="A0A1X2HD26"/>
<keyword evidence="6 14" id="KW-0418">Kinase</keyword>
<dbReference type="PROSITE" id="PS00108">
    <property type="entry name" value="PROTEIN_KINASE_ST"/>
    <property type="match status" value="1"/>
</dbReference>
<evidence type="ECO:0000256" key="3">
    <source>
        <dbReference type="ARBA" id="ARBA00022527"/>
    </source>
</evidence>
<dbReference type="Proteomes" id="UP000242180">
    <property type="component" value="Unassembled WGS sequence"/>
</dbReference>
<dbReference type="Gene3D" id="3.30.200.20">
    <property type="entry name" value="Phosphorylase Kinase, domain 1"/>
    <property type="match status" value="1"/>
</dbReference>
<accession>A0A1X2HD26</accession>
<feature type="region of interest" description="Disordered" evidence="12">
    <location>
        <begin position="1"/>
        <end position="62"/>
    </location>
</feature>
<keyword evidence="4" id="KW-0808">Transferase</keyword>
<dbReference type="InterPro" id="IPR000719">
    <property type="entry name" value="Prot_kinase_dom"/>
</dbReference>
<dbReference type="GO" id="GO:0004674">
    <property type="term" value="F:protein serine/threonine kinase activity"/>
    <property type="evidence" value="ECO:0007669"/>
    <property type="project" value="UniProtKB-KW"/>
</dbReference>
<organism evidence="14 15">
    <name type="scientific">Syncephalastrum racemosum</name>
    <name type="common">Filamentous fungus</name>
    <dbReference type="NCBI Taxonomy" id="13706"/>
    <lineage>
        <taxon>Eukaryota</taxon>
        <taxon>Fungi</taxon>
        <taxon>Fungi incertae sedis</taxon>
        <taxon>Mucoromycota</taxon>
        <taxon>Mucoromycotina</taxon>
        <taxon>Mucoromycetes</taxon>
        <taxon>Mucorales</taxon>
        <taxon>Syncephalastraceae</taxon>
        <taxon>Syncephalastrum</taxon>
    </lineage>
</organism>
<keyword evidence="3 11" id="KW-0723">Serine/threonine-protein kinase</keyword>
<evidence type="ECO:0000256" key="10">
    <source>
        <dbReference type="PROSITE-ProRule" id="PRU10141"/>
    </source>
</evidence>
<feature type="region of interest" description="Disordered" evidence="12">
    <location>
        <begin position="99"/>
        <end position="123"/>
    </location>
</feature>
<evidence type="ECO:0000313" key="14">
    <source>
        <dbReference type="EMBL" id="ORY96704.1"/>
    </source>
</evidence>
<dbReference type="Pfam" id="PF00069">
    <property type="entry name" value="Pkinase"/>
    <property type="match status" value="1"/>
</dbReference>